<comment type="catalytic activity">
    <reaction evidence="4">
        <text>L-serine + acetyl-CoA = O-acetyl-L-serine + CoA</text>
        <dbReference type="Rhea" id="RHEA:24560"/>
        <dbReference type="ChEBI" id="CHEBI:33384"/>
        <dbReference type="ChEBI" id="CHEBI:57287"/>
        <dbReference type="ChEBI" id="CHEBI:57288"/>
        <dbReference type="ChEBI" id="CHEBI:58340"/>
        <dbReference type="EC" id="2.3.1.30"/>
    </reaction>
</comment>
<dbReference type="InterPro" id="IPR001451">
    <property type="entry name" value="Hexapep"/>
</dbReference>
<feature type="transmembrane region" description="Helical" evidence="5">
    <location>
        <begin position="20"/>
        <end position="38"/>
    </location>
</feature>
<keyword evidence="5" id="KW-1133">Transmembrane helix</keyword>
<evidence type="ECO:0000256" key="5">
    <source>
        <dbReference type="SAM" id="Phobius"/>
    </source>
</evidence>
<keyword evidence="3 4" id="KW-0012">Acyltransferase</keyword>
<evidence type="ECO:0000256" key="4">
    <source>
        <dbReference type="PIRNR" id="PIRNR000441"/>
    </source>
</evidence>
<dbReference type="OrthoDB" id="9814490at2"/>
<dbReference type="GO" id="GO:0006535">
    <property type="term" value="P:cysteine biosynthetic process from serine"/>
    <property type="evidence" value="ECO:0007669"/>
    <property type="project" value="InterPro"/>
</dbReference>
<evidence type="ECO:0000256" key="2">
    <source>
        <dbReference type="ARBA" id="ARBA00022679"/>
    </source>
</evidence>
<dbReference type="GO" id="GO:0009001">
    <property type="term" value="F:serine O-acetyltransferase activity"/>
    <property type="evidence" value="ECO:0007669"/>
    <property type="project" value="UniProtKB-EC"/>
</dbReference>
<accession>A0A1G7GW94</accession>
<reference evidence="6 7" key="1">
    <citation type="submission" date="2016-10" db="EMBL/GenBank/DDBJ databases">
        <authorList>
            <person name="de Groot N.N."/>
        </authorList>
    </citation>
    <scope>NUCLEOTIDE SEQUENCE [LARGE SCALE GENOMIC DNA]</scope>
    <source>
        <strain evidence="6 7">DSM 16195</strain>
    </source>
</reference>
<dbReference type="PIRSF" id="PIRSF000441">
    <property type="entry name" value="CysE"/>
    <property type="match status" value="1"/>
</dbReference>
<dbReference type="RefSeq" id="WP_093144511.1">
    <property type="nucleotide sequence ID" value="NZ_BMWO01000005.1"/>
</dbReference>
<dbReference type="EMBL" id="FNBA01000003">
    <property type="protein sequence ID" value="SDE92426.1"/>
    <property type="molecule type" value="Genomic_DNA"/>
</dbReference>
<evidence type="ECO:0000256" key="3">
    <source>
        <dbReference type="ARBA" id="ARBA00023315"/>
    </source>
</evidence>
<organism evidence="6 7">
    <name type="scientific">Ulvibacter litoralis</name>
    <dbReference type="NCBI Taxonomy" id="227084"/>
    <lineage>
        <taxon>Bacteria</taxon>
        <taxon>Pseudomonadati</taxon>
        <taxon>Bacteroidota</taxon>
        <taxon>Flavobacteriia</taxon>
        <taxon>Flavobacteriales</taxon>
        <taxon>Flavobacteriaceae</taxon>
        <taxon>Ulvibacter</taxon>
    </lineage>
</organism>
<keyword evidence="2 4" id="KW-0808">Transferase</keyword>
<dbReference type="InterPro" id="IPR011004">
    <property type="entry name" value="Trimer_LpxA-like_sf"/>
</dbReference>
<dbReference type="AlphaFoldDB" id="A0A1G7GW94"/>
<dbReference type="Proteomes" id="UP000199321">
    <property type="component" value="Unassembled WGS sequence"/>
</dbReference>
<keyword evidence="5" id="KW-0812">Transmembrane</keyword>
<dbReference type="EC" id="2.3.1.30" evidence="4"/>
<protein>
    <recommendedName>
        <fullName evidence="4">Serine acetyltransferase</fullName>
        <ecNumber evidence="4">2.3.1.30</ecNumber>
    </recommendedName>
</protein>
<dbReference type="GO" id="GO:0005737">
    <property type="term" value="C:cytoplasm"/>
    <property type="evidence" value="ECO:0007669"/>
    <property type="project" value="InterPro"/>
</dbReference>
<gene>
    <name evidence="6" type="ORF">SAMN05421855_103363</name>
</gene>
<keyword evidence="7" id="KW-1185">Reference proteome</keyword>
<evidence type="ECO:0000313" key="6">
    <source>
        <dbReference type="EMBL" id="SDE92426.1"/>
    </source>
</evidence>
<dbReference type="CDD" id="cd03354">
    <property type="entry name" value="LbH_SAT"/>
    <property type="match status" value="1"/>
</dbReference>
<dbReference type="Pfam" id="PF00132">
    <property type="entry name" value="Hexapep"/>
    <property type="match status" value="1"/>
</dbReference>
<dbReference type="SUPFAM" id="SSF51161">
    <property type="entry name" value="Trimeric LpxA-like enzymes"/>
    <property type="match status" value="1"/>
</dbReference>
<keyword evidence="5" id="KW-0472">Membrane</keyword>
<evidence type="ECO:0000256" key="1">
    <source>
        <dbReference type="ARBA" id="ARBA00007274"/>
    </source>
</evidence>
<dbReference type="STRING" id="227084.SAMN05421855_103363"/>
<dbReference type="InterPro" id="IPR045304">
    <property type="entry name" value="LbH_SAT"/>
</dbReference>
<dbReference type="Gene3D" id="2.160.10.10">
    <property type="entry name" value="Hexapeptide repeat proteins"/>
    <property type="match status" value="1"/>
</dbReference>
<sequence>MFGFSLDLKKYKKYSGKSSIVLFFTQQGLWALFVYRFYNAVYTGKLPKIIKSLILLFGVLHQKWIEIVTGISIPYSASIGHSFYIGHFGNIIINSKSVIGSNCNISQGVTIGVSGRGEKRGVPVIGDNVYMGANATIAGSIAVGNGAVIGANSLVISNVAAGTTVVGVPAEQVSSNDSNDYI</sequence>
<dbReference type="InterPro" id="IPR005881">
    <property type="entry name" value="Ser_O-AcTrfase"/>
</dbReference>
<proteinExistence type="inferred from homology"/>
<comment type="similarity">
    <text evidence="1 4">Belongs to the transferase hexapeptide repeat family.</text>
</comment>
<dbReference type="PANTHER" id="PTHR42811">
    <property type="entry name" value="SERINE ACETYLTRANSFERASE"/>
    <property type="match status" value="1"/>
</dbReference>
<evidence type="ECO:0000313" key="7">
    <source>
        <dbReference type="Proteomes" id="UP000199321"/>
    </source>
</evidence>
<name>A0A1G7GW94_9FLAO</name>